<protein>
    <submittedName>
        <fullName evidence="2">Pentatricopeptide repeat</fullName>
    </submittedName>
</protein>
<accession>A0A8T2D2U0</accession>
<dbReference type="Pfam" id="PF01535">
    <property type="entry name" value="PPR"/>
    <property type="match status" value="5"/>
</dbReference>
<dbReference type="PROSITE" id="PS51375">
    <property type="entry name" value="PPR"/>
    <property type="match status" value="5"/>
</dbReference>
<dbReference type="PANTHER" id="PTHR47926:SF386">
    <property type="entry name" value="PENTATRICOPEPTIDE REPEAT-CONTAINING PROTEIN"/>
    <property type="match status" value="1"/>
</dbReference>
<evidence type="ECO:0000256" key="1">
    <source>
        <dbReference type="PROSITE-ProRule" id="PRU00708"/>
    </source>
</evidence>
<sequence>MSAAARTENLKLGKEVQCYCIRHSFESDIVLASTVMDMYAKCGSIVDAKKVFDSTVEKDLILWNTLLAAYAESGLSGEALRLFYGMQLEGVPPNVITWNLIILSLLRNGQVDEAKDMFLQMQSSGIIPNLISWTTMMNGMVQNGCSEEAILFLRKMQESGLRPNAFSITVALSACAHLASLHIGRTIHGYIIRNLQHSSLVSIETSLVDMYAKCGDINKAEKVFGSKLYSELPLYNAMISAYALYGNLKEAIALYRSLEGVGLKPDNITITNVLSACNHAGDINQAIEIFTDIVSKRSMKPCLEHYGLMVDLLASAGETEKALRLIEEMPFKPDARMIQSLVASCNKQRKTELVDYLSRKLLESEPENSGNYVTISNAYAVEGSWDEVVKMREMMKAKGLKKKPGCSWIQITGEEGVHVFVANDKTHTRINEIQMMLALLLYDMGTGSK</sequence>
<dbReference type="Pfam" id="PF13041">
    <property type="entry name" value="PPR_2"/>
    <property type="match status" value="1"/>
</dbReference>
<dbReference type="Pfam" id="PF20431">
    <property type="entry name" value="E_motif"/>
    <property type="match status" value="1"/>
</dbReference>
<dbReference type="InterPro" id="IPR046960">
    <property type="entry name" value="PPR_At4g14850-like_plant"/>
</dbReference>
<evidence type="ECO:0000313" key="3">
    <source>
        <dbReference type="Proteomes" id="UP000694240"/>
    </source>
</evidence>
<evidence type="ECO:0000313" key="2">
    <source>
        <dbReference type="EMBL" id="KAG7606215.1"/>
    </source>
</evidence>
<dbReference type="GO" id="GO:0009451">
    <property type="term" value="P:RNA modification"/>
    <property type="evidence" value="ECO:0007669"/>
    <property type="project" value="InterPro"/>
</dbReference>
<dbReference type="AlphaFoldDB" id="A0A8T2D2U0"/>
<keyword evidence="3" id="KW-1185">Reference proteome</keyword>
<dbReference type="InterPro" id="IPR046848">
    <property type="entry name" value="E_motif"/>
</dbReference>
<feature type="repeat" description="PPR" evidence="1">
    <location>
        <begin position="94"/>
        <end position="128"/>
    </location>
</feature>
<organism evidence="2 3">
    <name type="scientific">Arabidopsis thaliana x Arabidopsis arenosa</name>
    <dbReference type="NCBI Taxonomy" id="1240361"/>
    <lineage>
        <taxon>Eukaryota</taxon>
        <taxon>Viridiplantae</taxon>
        <taxon>Streptophyta</taxon>
        <taxon>Embryophyta</taxon>
        <taxon>Tracheophyta</taxon>
        <taxon>Spermatophyta</taxon>
        <taxon>Magnoliopsida</taxon>
        <taxon>eudicotyledons</taxon>
        <taxon>Gunneridae</taxon>
        <taxon>Pentapetalae</taxon>
        <taxon>rosids</taxon>
        <taxon>malvids</taxon>
        <taxon>Brassicales</taxon>
        <taxon>Brassicaceae</taxon>
        <taxon>Camelineae</taxon>
        <taxon>Arabidopsis</taxon>
    </lineage>
</organism>
<feature type="repeat" description="PPR" evidence="1">
    <location>
        <begin position="129"/>
        <end position="163"/>
    </location>
</feature>
<dbReference type="EMBL" id="JAEFBK010000005">
    <property type="protein sequence ID" value="KAG7606215.1"/>
    <property type="molecule type" value="Genomic_DNA"/>
</dbReference>
<feature type="repeat" description="PPR" evidence="1">
    <location>
        <begin position="368"/>
        <end position="402"/>
    </location>
</feature>
<proteinExistence type="predicted"/>
<gene>
    <name evidence="2" type="ORF">ISN45_At05g051500</name>
</gene>
<feature type="repeat" description="PPR" evidence="1">
    <location>
        <begin position="59"/>
        <end position="93"/>
    </location>
</feature>
<dbReference type="NCBIfam" id="TIGR00756">
    <property type="entry name" value="PPR"/>
    <property type="match status" value="4"/>
</dbReference>
<dbReference type="FunFam" id="1.25.40.10:FF:003316">
    <property type="entry name" value="Pentatricopeptide repeat-containing protein At5g55740, chloroplastic"/>
    <property type="match status" value="1"/>
</dbReference>
<feature type="repeat" description="PPR" evidence="1">
    <location>
        <begin position="231"/>
        <end position="265"/>
    </location>
</feature>
<name>A0A8T2D2U0_9BRAS</name>
<comment type="caution">
    <text evidence="2">The sequence shown here is derived from an EMBL/GenBank/DDBJ whole genome shotgun (WGS) entry which is preliminary data.</text>
</comment>
<reference evidence="2 3" key="1">
    <citation type="submission" date="2020-12" db="EMBL/GenBank/DDBJ databases">
        <title>Concerted genomic and epigenomic changes stabilize Arabidopsis allopolyploids.</title>
        <authorList>
            <person name="Chen Z."/>
        </authorList>
    </citation>
    <scope>NUCLEOTIDE SEQUENCE [LARGE SCALE GENOMIC DNA]</scope>
    <source>
        <strain evidence="2">Allo738</strain>
        <tissue evidence="2">Leaf</tissue>
    </source>
</reference>
<dbReference type="Proteomes" id="UP000694240">
    <property type="component" value="Chromosome 5"/>
</dbReference>
<dbReference type="InterPro" id="IPR002885">
    <property type="entry name" value="PPR_rpt"/>
</dbReference>
<dbReference type="GO" id="GO:0003723">
    <property type="term" value="F:RNA binding"/>
    <property type="evidence" value="ECO:0007669"/>
    <property type="project" value="InterPro"/>
</dbReference>
<dbReference type="PANTHER" id="PTHR47926">
    <property type="entry name" value="PENTATRICOPEPTIDE REPEAT-CONTAINING PROTEIN"/>
    <property type="match status" value="1"/>
</dbReference>